<dbReference type="EC" id="3.1.2.15" evidence="2"/>
<evidence type="ECO:0000313" key="2">
    <source>
        <dbReference type="EMBL" id="ELQ76092.1"/>
    </source>
</evidence>
<dbReference type="PROSITE" id="PS50030">
    <property type="entry name" value="UBA"/>
    <property type="match status" value="1"/>
</dbReference>
<dbReference type="EMBL" id="JH993875">
    <property type="protein sequence ID" value="ELQ76092.1"/>
    <property type="molecule type" value="Genomic_DNA"/>
</dbReference>
<accession>L7JZA7</accession>
<keyword evidence="2" id="KW-0378">Hydrolase</keyword>
<dbReference type="SMART" id="SM00165">
    <property type="entry name" value="UBA"/>
    <property type="match status" value="1"/>
</dbReference>
<dbReference type="SUPFAM" id="SSF46934">
    <property type="entry name" value="UBA-like"/>
    <property type="match status" value="1"/>
</dbReference>
<dbReference type="Gene3D" id="1.10.8.10">
    <property type="entry name" value="DNA helicase RuvA subunit, C-terminal domain"/>
    <property type="match status" value="1"/>
</dbReference>
<keyword evidence="3" id="KW-1185">Reference proteome</keyword>
<proteinExistence type="predicted"/>
<dbReference type="GO" id="GO:0004843">
    <property type="term" value="F:cysteine-type deubiquitinase activity"/>
    <property type="evidence" value="ECO:0007669"/>
    <property type="project" value="UniProtKB-EC"/>
</dbReference>
<dbReference type="HOGENOM" id="CLU_1908167_0_0_1"/>
<name>L7JZA7_TRAHO</name>
<dbReference type="InterPro" id="IPR009060">
    <property type="entry name" value="UBA-like_sf"/>
</dbReference>
<dbReference type="OrthoDB" id="419317at2759"/>
<sequence>MVNNEFITNNHIPARLDLSDLIYKSKVNEKLVDEILSLGFSRHEIQRALCLMNNNLNKSIELLLNTGGKVSDNSEFELFGGVKYYTTGMNNGHYIYVRDNVVIDDKDIRKVKINEKFYKHFLVLVYKSAADVD</sequence>
<dbReference type="Proteomes" id="UP000011185">
    <property type="component" value="Unassembled WGS sequence"/>
</dbReference>
<protein>
    <submittedName>
        <fullName evidence="2">Ubiquitin thiolesterase, ubiquitinyl hydrolase 1</fullName>
        <ecNumber evidence="2">3.1.2.15</ecNumber>
        <ecNumber evidence="2">3.4.19.12</ecNumber>
    </submittedName>
</protein>
<evidence type="ECO:0000259" key="1">
    <source>
        <dbReference type="PROSITE" id="PS50030"/>
    </source>
</evidence>
<reference evidence="2 3" key="1">
    <citation type="journal article" date="2012" name="PLoS Pathog.">
        <title>The genome of the obligate intracellular parasite Trachipleistophora hominis: new insights into microsporidian genome dynamics and reductive evolution.</title>
        <authorList>
            <person name="Heinz E."/>
            <person name="Williams T.A."/>
            <person name="Nakjang S."/>
            <person name="Noel C.J."/>
            <person name="Swan D.C."/>
            <person name="Goldberg A.V."/>
            <person name="Harris S.R."/>
            <person name="Weinmaier T."/>
            <person name="Markert S."/>
            <person name="Becher D."/>
            <person name="Bernhardt J."/>
            <person name="Dagan T."/>
            <person name="Hacker C."/>
            <person name="Lucocq J.M."/>
            <person name="Schweder T."/>
            <person name="Rattei T."/>
            <person name="Hall N."/>
            <person name="Hirt R.P."/>
            <person name="Embley T.M."/>
        </authorList>
    </citation>
    <scope>NUCLEOTIDE SEQUENCE [LARGE SCALE GENOMIC DNA]</scope>
</reference>
<dbReference type="Pfam" id="PF00627">
    <property type="entry name" value="UBA"/>
    <property type="match status" value="1"/>
</dbReference>
<evidence type="ECO:0000313" key="3">
    <source>
        <dbReference type="Proteomes" id="UP000011185"/>
    </source>
</evidence>
<dbReference type="EC" id="3.4.19.12" evidence="2"/>
<dbReference type="InterPro" id="IPR015940">
    <property type="entry name" value="UBA"/>
</dbReference>
<gene>
    <name evidence="2" type="ORF">THOM_0927</name>
</gene>
<dbReference type="InParanoid" id="L7JZA7"/>
<organism evidence="2 3">
    <name type="scientific">Trachipleistophora hominis</name>
    <name type="common">Microsporidian parasite</name>
    <dbReference type="NCBI Taxonomy" id="72359"/>
    <lineage>
        <taxon>Eukaryota</taxon>
        <taxon>Fungi</taxon>
        <taxon>Fungi incertae sedis</taxon>
        <taxon>Microsporidia</taxon>
        <taxon>Pleistophoridae</taxon>
        <taxon>Trachipleistophora</taxon>
    </lineage>
</organism>
<dbReference type="AlphaFoldDB" id="L7JZA7"/>
<feature type="domain" description="UBA" evidence="1">
    <location>
        <begin position="26"/>
        <end position="66"/>
    </location>
</feature>
<dbReference type="VEuPathDB" id="MicrosporidiaDB:THOM_0927"/>